<evidence type="ECO:0000313" key="4">
    <source>
        <dbReference type="Proteomes" id="UP000276776"/>
    </source>
</evidence>
<dbReference type="AlphaFoldDB" id="A0A0N5CLA8"/>
<evidence type="ECO:0000313" key="3">
    <source>
        <dbReference type="EMBL" id="VDM96050.1"/>
    </source>
</evidence>
<feature type="domain" description="EF-hand" evidence="2">
    <location>
        <begin position="48"/>
        <end position="83"/>
    </location>
</feature>
<reference evidence="5" key="1">
    <citation type="submission" date="2017-02" db="UniProtKB">
        <authorList>
            <consortium name="WormBaseParasite"/>
        </authorList>
    </citation>
    <scope>IDENTIFICATION</scope>
</reference>
<feature type="domain" description="EF-hand" evidence="2">
    <location>
        <begin position="4"/>
        <end position="39"/>
    </location>
</feature>
<name>A0A0N5CLA8_THECL</name>
<keyword evidence="1" id="KW-0106">Calcium</keyword>
<dbReference type="EMBL" id="UYYF01000084">
    <property type="protein sequence ID" value="VDM96050.1"/>
    <property type="molecule type" value="Genomic_DNA"/>
</dbReference>
<dbReference type="OrthoDB" id="26525at2759"/>
<keyword evidence="4" id="KW-1185">Reference proteome</keyword>
<dbReference type="SUPFAM" id="SSF47473">
    <property type="entry name" value="EF-hand"/>
    <property type="match status" value="1"/>
</dbReference>
<dbReference type="InterPro" id="IPR018247">
    <property type="entry name" value="EF_Hand_1_Ca_BS"/>
</dbReference>
<sequence length="85" mass="10045">MTRSWEQEVHDMFQQHDKDMNGFISKDDVLMMLLQADKNEKKDPVFRTNLKFLINSIKSADKNGDDIITFEEFKDYICQVTLSPQ</sequence>
<dbReference type="SMART" id="SM00054">
    <property type="entry name" value="EFh"/>
    <property type="match status" value="2"/>
</dbReference>
<dbReference type="InterPro" id="IPR011992">
    <property type="entry name" value="EF-hand-dom_pair"/>
</dbReference>
<evidence type="ECO:0000259" key="2">
    <source>
        <dbReference type="PROSITE" id="PS50222"/>
    </source>
</evidence>
<dbReference type="Pfam" id="PF13499">
    <property type="entry name" value="EF-hand_7"/>
    <property type="match status" value="1"/>
</dbReference>
<proteinExistence type="predicted"/>
<organism evidence="5">
    <name type="scientific">Thelazia callipaeda</name>
    <name type="common">Oriental eyeworm</name>
    <name type="synonym">Parasitic nematode</name>
    <dbReference type="NCBI Taxonomy" id="103827"/>
    <lineage>
        <taxon>Eukaryota</taxon>
        <taxon>Metazoa</taxon>
        <taxon>Ecdysozoa</taxon>
        <taxon>Nematoda</taxon>
        <taxon>Chromadorea</taxon>
        <taxon>Rhabditida</taxon>
        <taxon>Spirurina</taxon>
        <taxon>Spiruromorpha</taxon>
        <taxon>Thelazioidea</taxon>
        <taxon>Thelaziidae</taxon>
        <taxon>Thelazia</taxon>
    </lineage>
</organism>
<evidence type="ECO:0000256" key="1">
    <source>
        <dbReference type="ARBA" id="ARBA00022837"/>
    </source>
</evidence>
<protein>
    <submittedName>
        <fullName evidence="5">EF-hand domain-containing protein</fullName>
    </submittedName>
</protein>
<dbReference type="InterPro" id="IPR002048">
    <property type="entry name" value="EF_hand_dom"/>
</dbReference>
<dbReference type="PROSITE" id="PS00018">
    <property type="entry name" value="EF_HAND_1"/>
    <property type="match status" value="2"/>
</dbReference>
<dbReference type="Proteomes" id="UP000276776">
    <property type="component" value="Unassembled WGS sequence"/>
</dbReference>
<reference evidence="3 4" key="2">
    <citation type="submission" date="2018-11" db="EMBL/GenBank/DDBJ databases">
        <authorList>
            <consortium name="Pathogen Informatics"/>
        </authorList>
    </citation>
    <scope>NUCLEOTIDE SEQUENCE [LARGE SCALE GENOMIC DNA]</scope>
</reference>
<gene>
    <name evidence="3" type="ORF">TCLT_LOCUS889</name>
</gene>
<dbReference type="GO" id="GO:0005509">
    <property type="term" value="F:calcium ion binding"/>
    <property type="evidence" value="ECO:0007669"/>
    <property type="project" value="InterPro"/>
</dbReference>
<dbReference type="PROSITE" id="PS50222">
    <property type="entry name" value="EF_HAND_2"/>
    <property type="match status" value="2"/>
</dbReference>
<dbReference type="WBParaSite" id="TCLT_0000088801-mRNA-1">
    <property type="protein sequence ID" value="TCLT_0000088801-mRNA-1"/>
    <property type="gene ID" value="TCLT_0000088801"/>
</dbReference>
<accession>A0A0N5CLA8</accession>
<evidence type="ECO:0000313" key="5">
    <source>
        <dbReference type="WBParaSite" id="TCLT_0000088801-mRNA-1"/>
    </source>
</evidence>
<dbReference type="OMA" id="RHDKDMS"/>
<dbReference type="Gene3D" id="1.10.238.10">
    <property type="entry name" value="EF-hand"/>
    <property type="match status" value="1"/>
</dbReference>